<feature type="compositionally biased region" description="Basic and acidic residues" evidence="1">
    <location>
        <begin position="110"/>
        <end position="121"/>
    </location>
</feature>
<dbReference type="AlphaFoldDB" id="X6N446"/>
<dbReference type="Pfam" id="PF02190">
    <property type="entry name" value="LON_substr_bdg"/>
    <property type="match status" value="1"/>
</dbReference>
<name>X6N446_RETFI</name>
<dbReference type="SUPFAM" id="SSF57850">
    <property type="entry name" value="RING/U-box"/>
    <property type="match status" value="1"/>
</dbReference>
<protein>
    <recommendedName>
        <fullName evidence="3">Lon N-terminal domain-containing protein</fullName>
    </recommendedName>
</protein>
<comment type="caution">
    <text evidence="4">The sequence shown here is derived from an EMBL/GenBank/DDBJ whole genome shotgun (WGS) entry which is preliminary data.</text>
</comment>
<feature type="region of interest" description="Disordered" evidence="1">
    <location>
        <begin position="102"/>
        <end position="134"/>
    </location>
</feature>
<dbReference type="Gene3D" id="3.30.40.10">
    <property type="entry name" value="Zinc/RING finger domain, C3HC4 (zinc finger)"/>
    <property type="match status" value="1"/>
</dbReference>
<dbReference type="InterPro" id="IPR013083">
    <property type="entry name" value="Znf_RING/FYVE/PHD"/>
</dbReference>
<evidence type="ECO:0000259" key="3">
    <source>
        <dbReference type="SMART" id="SM00464"/>
    </source>
</evidence>
<dbReference type="EMBL" id="ASPP01011983">
    <property type="protein sequence ID" value="ETO21055.1"/>
    <property type="molecule type" value="Genomic_DNA"/>
</dbReference>
<feature type="region of interest" description="Disordered" evidence="1">
    <location>
        <begin position="20"/>
        <end position="49"/>
    </location>
</feature>
<dbReference type="InterPro" id="IPR015947">
    <property type="entry name" value="PUA-like_sf"/>
</dbReference>
<organism evidence="4 5">
    <name type="scientific">Reticulomyxa filosa</name>
    <dbReference type="NCBI Taxonomy" id="46433"/>
    <lineage>
        <taxon>Eukaryota</taxon>
        <taxon>Sar</taxon>
        <taxon>Rhizaria</taxon>
        <taxon>Retaria</taxon>
        <taxon>Foraminifera</taxon>
        <taxon>Monothalamids</taxon>
        <taxon>Reticulomyxidae</taxon>
        <taxon>Reticulomyxa</taxon>
    </lineage>
</organism>
<evidence type="ECO:0000256" key="1">
    <source>
        <dbReference type="SAM" id="MobiDB-lite"/>
    </source>
</evidence>
<gene>
    <name evidence="4" type="ORF">RFI_16149</name>
</gene>
<dbReference type="InterPro" id="IPR046336">
    <property type="entry name" value="Lon_prtase_N_sf"/>
</dbReference>
<feature type="domain" description="Lon N-terminal" evidence="3">
    <location>
        <begin position="228"/>
        <end position="459"/>
    </location>
</feature>
<keyword evidence="5" id="KW-1185">Reference proteome</keyword>
<dbReference type="SUPFAM" id="SSF88697">
    <property type="entry name" value="PUA domain-like"/>
    <property type="match status" value="1"/>
</dbReference>
<dbReference type="InterPro" id="IPR003111">
    <property type="entry name" value="Lon_prtase_N"/>
</dbReference>
<proteinExistence type="predicted"/>
<sequence>MIVWVYFLKQVGKRAIENCPNRERSTKSEDGRDPKSEEEKVTRTGEKNEEMDDVEMLKCKRIWKKYSLETVEEMCNGDEQWTTANRALQQLYKELLTKVPTKSESNNQKAKQDMEVKEAQKGDISTIQKEEKQESHESLASLTSNLSEWLQCSLCLSLLVEPITLPCGMHIHIRIYAIHFVVACYVLVSLTVKKKKKKKKKKGGEMCQQEYKERQCDMEKEKKKLKKTTPVFILNQLLFPGQFLSLHLFEPRYLHLINRVISADRHFAYVAKMHRGEGYEPKVGDIGLLVFVEECEFLPDGRCLLRAVGTQRIQFKDCWTENGTQGLWYVQYEEYLDRIGNTMTCSSQTDKQKETEKNSNKHPPCQLEMKWITTLEQFVNQIYQSSRLTVNALEDQIGSRVHLVYDPLNHEKNNLSQYSLFVSALFSLCTRNSQSASCDLFKLQDPIQRIKILYEVIYFFFYTFYF</sequence>
<keyword evidence="2" id="KW-0812">Transmembrane</keyword>
<feature type="transmembrane region" description="Helical" evidence="2">
    <location>
        <begin position="173"/>
        <end position="192"/>
    </location>
</feature>
<dbReference type="PANTHER" id="PTHR23327:SF42">
    <property type="entry name" value="LON PEPTIDASE N-TERMINAL DOMAIN AND RING FINGER PROTEIN C14F5.10C"/>
    <property type="match status" value="1"/>
</dbReference>
<dbReference type="Proteomes" id="UP000023152">
    <property type="component" value="Unassembled WGS sequence"/>
</dbReference>
<keyword evidence="2" id="KW-1133">Transmembrane helix</keyword>
<keyword evidence="2" id="KW-0472">Membrane</keyword>
<evidence type="ECO:0000313" key="5">
    <source>
        <dbReference type="Proteomes" id="UP000023152"/>
    </source>
</evidence>
<feature type="compositionally biased region" description="Basic and acidic residues" evidence="1">
    <location>
        <begin position="20"/>
        <end position="48"/>
    </location>
</feature>
<evidence type="ECO:0000256" key="2">
    <source>
        <dbReference type="SAM" id="Phobius"/>
    </source>
</evidence>
<dbReference type="GO" id="GO:0061630">
    <property type="term" value="F:ubiquitin protein ligase activity"/>
    <property type="evidence" value="ECO:0007669"/>
    <property type="project" value="TreeGrafter"/>
</dbReference>
<reference evidence="4 5" key="1">
    <citation type="journal article" date="2013" name="Curr. Biol.">
        <title>The Genome of the Foraminiferan Reticulomyxa filosa.</title>
        <authorList>
            <person name="Glockner G."/>
            <person name="Hulsmann N."/>
            <person name="Schleicher M."/>
            <person name="Noegel A.A."/>
            <person name="Eichinger L."/>
            <person name="Gallinger C."/>
            <person name="Pawlowski J."/>
            <person name="Sierra R."/>
            <person name="Euteneuer U."/>
            <person name="Pillet L."/>
            <person name="Moustafa A."/>
            <person name="Platzer M."/>
            <person name="Groth M."/>
            <person name="Szafranski K."/>
            <person name="Schliwa M."/>
        </authorList>
    </citation>
    <scope>NUCLEOTIDE SEQUENCE [LARGE SCALE GENOMIC DNA]</scope>
</reference>
<evidence type="ECO:0000313" key="4">
    <source>
        <dbReference type="EMBL" id="ETO21055.1"/>
    </source>
</evidence>
<dbReference type="PANTHER" id="PTHR23327">
    <property type="entry name" value="RING FINGER PROTEIN 127"/>
    <property type="match status" value="1"/>
</dbReference>
<dbReference type="Gene3D" id="2.30.130.40">
    <property type="entry name" value="LON domain-like"/>
    <property type="match status" value="1"/>
</dbReference>
<dbReference type="SMART" id="SM00464">
    <property type="entry name" value="LON"/>
    <property type="match status" value="1"/>
</dbReference>
<accession>X6N446</accession>
<dbReference type="OrthoDB" id="45613at2759"/>